<evidence type="ECO:0000313" key="1">
    <source>
        <dbReference type="EMBL" id="KAK7579584.1"/>
    </source>
</evidence>
<gene>
    <name evidence="1" type="ORF">V9T40_000213</name>
</gene>
<dbReference type="AlphaFoldDB" id="A0AAN9Y0A6"/>
<protein>
    <submittedName>
        <fullName evidence="1">Uncharacterized protein</fullName>
    </submittedName>
</protein>
<dbReference type="Proteomes" id="UP001367676">
    <property type="component" value="Unassembled WGS sequence"/>
</dbReference>
<proteinExistence type="predicted"/>
<sequence>MKMNIHSRRAAPESYNYTYVLTRIWILAINAPETRRLIRHICRHKKLTRSDPFHSIPFRSVPFRSNPRLTSVSQELRNGALAVDFRIVQKRAENCDATGRDGRNWEAAADKNIREVTLDLFRSTIVNLDSTRASPAASSSRPNLYSRDDTFVGAHRAGNRARTDERRVASRRVLSNFNVSNCGVEKPQVVVLRRIFRLRRGGRARPGHPNADTDRQRAAAVHPHLLLSSAVRSAYSKYSYKSKNCTYAQQRPALAALLATATATASATQPHRHLHLHLRSKKSRNRILPTRYYAGRSTAPFLVNSYLRTGIPSEHEDQSAVAAAAAAARKAAGTADCRPTADCR</sequence>
<comment type="caution">
    <text evidence="1">The sequence shown here is derived from an EMBL/GenBank/DDBJ whole genome shotgun (WGS) entry which is preliminary data.</text>
</comment>
<keyword evidence="2" id="KW-1185">Reference proteome</keyword>
<accession>A0AAN9Y0A6</accession>
<evidence type="ECO:0000313" key="2">
    <source>
        <dbReference type="Proteomes" id="UP001367676"/>
    </source>
</evidence>
<reference evidence="1 2" key="1">
    <citation type="submission" date="2024-03" db="EMBL/GenBank/DDBJ databases">
        <title>Adaptation during the transition from Ophiocordyceps entomopathogen to insect associate is accompanied by gene loss and intensified selection.</title>
        <authorList>
            <person name="Ward C.M."/>
            <person name="Onetto C.A."/>
            <person name="Borneman A.R."/>
        </authorList>
    </citation>
    <scope>NUCLEOTIDE SEQUENCE [LARGE SCALE GENOMIC DNA]</scope>
    <source>
        <strain evidence="1">AWRI1</strain>
        <tissue evidence="1">Single Adult Female</tissue>
    </source>
</reference>
<name>A0AAN9Y0A6_9HEMI</name>
<dbReference type="EMBL" id="JBBCAQ010000034">
    <property type="protein sequence ID" value="KAK7579584.1"/>
    <property type="molecule type" value="Genomic_DNA"/>
</dbReference>
<organism evidence="1 2">
    <name type="scientific">Parthenolecanium corni</name>
    <dbReference type="NCBI Taxonomy" id="536013"/>
    <lineage>
        <taxon>Eukaryota</taxon>
        <taxon>Metazoa</taxon>
        <taxon>Ecdysozoa</taxon>
        <taxon>Arthropoda</taxon>
        <taxon>Hexapoda</taxon>
        <taxon>Insecta</taxon>
        <taxon>Pterygota</taxon>
        <taxon>Neoptera</taxon>
        <taxon>Paraneoptera</taxon>
        <taxon>Hemiptera</taxon>
        <taxon>Sternorrhyncha</taxon>
        <taxon>Coccoidea</taxon>
        <taxon>Coccidae</taxon>
        <taxon>Parthenolecanium</taxon>
    </lineage>
</organism>